<reference evidence="4" key="1">
    <citation type="submission" date="2019-10" db="EMBL/GenBank/DDBJ databases">
        <title>Description of Paenibacillus glebae sp. nov.</title>
        <authorList>
            <person name="Carlier A."/>
            <person name="Qi S."/>
        </authorList>
    </citation>
    <scope>NUCLEOTIDE SEQUENCE</scope>
    <source>
        <strain evidence="4">LMG 31456</strain>
    </source>
</reference>
<protein>
    <submittedName>
        <fullName evidence="4">NUDIX domain-containing protein</fullName>
    </submittedName>
</protein>
<dbReference type="EMBL" id="WHOD01000101">
    <property type="protein sequence ID" value="NOU96649.1"/>
    <property type="molecule type" value="Genomic_DNA"/>
</dbReference>
<dbReference type="PANTHER" id="PTHR43046">
    <property type="entry name" value="GDP-MANNOSE MANNOSYL HYDROLASE"/>
    <property type="match status" value="1"/>
</dbReference>
<dbReference type="Proteomes" id="UP000641588">
    <property type="component" value="Unassembled WGS sequence"/>
</dbReference>
<keyword evidence="2" id="KW-0378">Hydrolase</keyword>
<evidence type="ECO:0000313" key="4">
    <source>
        <dbReference type="EMBL" id="NOU96649.1"/>
    </source>
</evidence>
<dbReference type="PANTHER" id="PTHR43046:SF16">
    <property type="entry name" value="ADP-RIBOSE PYROPHOSPHATASE YJHB-RELATED"/>
    <property type="match status" value="1"/>
</dbReference>
<evidence type="ECO:0000313" key="5">
    <source>
        <dbReference type="Proteomes" id="UP000641588"/>
    </source>
</evidence>
<feature type="domain" description="Nudix hydrolase" evidence="3">
    <location>
        <begin position="68"/>
        <end position="194"/>
    </location>
</feature>
<gene>
    <name evidence="4" type="ORF">GC093_26015</name>
</gene>
<dbReference type="InterPro" id="IPR000086">
    <property type="entry name" value="NUDIX_hydrolase_dom"/>
</dbReference>
<dbReference type="PROSITE" id="PS51462">
    <property type="entry name" value="NUDIX"/>
    <property type="match status" value="1"/>
</dbReference>
<dbReference type="GO" id="GO:0016787">
    <property type="term" value="F:hydrolase activity"/>
    <property type="evidence" value="ECO:0007669"/>
    <property type="project" value="UniProtKB-KW"/>
</dbReference>
<comment type="cofactor">
    <cofactor evidence="1">
        <name>Mg(2+)</name>
        <dbReference type="ChEBI" id="CHEBI:18420"/>
    </cofactor>
</comment>
<dbReference type="Gene3D" id="3.90.79.10">
    <property type="entry name" value="Nucleoside Triphosphate Pyrophosphohydrolase"/>
    <property type="match status" value="1"/>
</dbReference>
<dbReference type="SUPFAM" id="SSF55811">
    <property type="entry name" value="Nudix"/>
    <property type="match status" value="1"/>
</dbReference>
<dbReference type="Pfam" id="PF12535">
    <property type="entry name" value="Nudix_N"/>
    <property type="match status" value="1"/>
</dbReference>
<dbReference type="Gene3D" id="6.10.250.1120">
    <property type="match status" value="1"/>
</dbReference>
<keyword evidence="5" id="KW-1185">Reference proteome</keyword>
<dbReference type="CDD" id="cd04672">
    <property type="entry name" value="NUDIX_CDP-Chase_like"/>
    <property type="match status" value="1"/>
</dbReference>
<evidence type="ECO:0000259" key="3">
    <source>
        <dbReference type="PROSITE" id="PS51462"/>
    </source>
</evidence>
<sequence>MAEDTRGIEWARKIQAIAQAGLTYTKNVYDLERYEELRALSVEMMAAYSGLEIEQVAGLFANEIGYATPKVDVRGVVIQDGRMLFVKEVTDGCWSLPGGWADIGLSPRENVVKEIKEESGYEVTPVRLLAALDRNLHPHTPLAYHVYKLFILCELTGGEAKASIETSEIGFFSEDELPPLSVDRVTESQVRMLFKRVRESAAETVFD</sequence>
<dbReference type="InterPro" id="IPR015797">
    <property type="entry name" value="NUDIX_hydrolase-like_dom_sf"/>
</dbReference>
<evidence type="ECO:0000256" key="2">
    <source>
        <dbReference type="ARBA" id="ARBA00022801"/>
    </source>
</evidence>
<accession>A0A972GTL3</accession>
<dbReference type="InterPro" id="IPR059176">
    <property type="entry name" value="UDP-X_N"/>
</dbReference>
<comment type="caution">
    <text evidence="4">The sequence shown here is derived from an EMBL/GenBank/DDBJ whole genome shotgun (WGS) entry which is preliminary data.</text>
</comment>
<proteinExistence type="predicted"/>
<organism evidence="4 5">
    <name type="scientific">Paenibacillus foliorum</name>
    <dbReference type="NCBI Taxonomy" id="2654974"/>
    <lineage>
        <taxon>Bacteria</taxon>
        <taxon>Bacillati</taxon>
        <taxon>Bacillota</taxon>
        <taxon>Bacilli</taxon>
        <taxon>Bacillales</taxon>
        <taxon>Paenibacillaceae</taxon>
        <taxon>Paenibacillus</taxon>
    </lineage>
</organism>
<evidence type="ECO:0000256" key="1">
    <source>
        <dbReference type="ARBA" id="ARBA00001946"/>
    </source>
</evidence>
<dbReference type="AlphaFoldDB" id="A0A972GTL3"/>
<dbReference type="RefSeq" id="WP_171654888.1">
    <property type="nucleotide sequence ID" value="NZ_WHOD01000101.1"/>
</dbReference>
<dbReference type="Pfam" id="PF00293">
    <property type="entry name" value="NUDIX"/>
    <property type="match status" value="1"/>
</dbReference>
<name>A0A972GTL3_9BACL</name>